<feature type="region of interest" description="Disordered" evidence="8">
    <location>
        <begin position="295"/>
        <end position="337"/>
    </location>
</feature>
<organism evidence="10 11">
    <name type="scientific">Caenorhabditis briggsae</name>
    <dbReference type="NCBI Taxonomy" id="6238"/>
    <lineage>
        <taxon>Eukaryota</taxon>
        <taxon>Metazoa</taxon>
        <taxon>Ecdysozoa</taxon>
        <taxon>Nematoda</taxon>
        <taxon>Chromadorea</taxon>
        <taxon>Rhabditida</taxon>
        <taxon>Rhabditina</taxon>
        <taxon>Rhabditomorpha</taxon>
        <taxon>Rhabditoidea</taxon>
        <taxon>Rhabditidae</taxon>
        <taxon>Peloderinae</taxon>
        <taxon>Caenorhabditis</taxon>
    </lineage>
</organism>
<keyword evidence="3 6" id="KW-0238">DNA-binding</keyword>
<dbReference type="AlphaFoldDB" id="A0AAE8ZP53"/>
<dbReference type="PANTHER" id="PTHR45793">
    <property type="entry name" value="HOMEOBOX PROTEIN"/>
    <property type="match status" value="1"/>
</dbReference>
<feature type="compositionally biased region" description="Low complexity" evidence="8">
    <location>
        <begin position="323"/>
        <end position="337"/>
    </location>
</feature>
<dbReference type="GO" id="GO:0003677">
    <property type="term" value="F:DNA binding"/>
    <property type="evidence" value="ECO:0007669"/>
    <property type="project" value="UniProtKB-UniRule"/>
</dbReference>
<dbReference type="CDD" id="cd00086">
    <property type="entry name" value="homeodomain"/>
    <property type="match status" value="1"/>
</dbReference>
<proteinExistence type="predicted"/>
<reference evidence="10 11" key="1">
    <citation type="submission" date="2022-05" db="EMBL/GenBank/DDBJ databases">
        <title>Chromosome-level reference genomes for two strains of Caenorhabditis briggsae: an improved platform for comparative genomics.</title>
        <authorList>
            <person name="Stevens L."/>
            <person name="Andersen E.C."/>
        </authorList>
    </citation>
    <scope>NUCLEOTIDE SEQUENCE [LARGE SCALE GENOMIC DNA]</scope>
    <source>
        <strain evidence="10">QX1410_ONT</strain>
        <tissue evidence="10">Whole-organism</tissue>
    </source>
</reference>
<evidence type="ECO:0000256" key="2">
    <source>
        <dbReference type="ARBA" id="ARBA00022473"/>
    </source>
</evidence>
<keyword evidence="4 6" id="KW-0371">Homeobox</keyword>
<evidence type="ECO:0000256" key="1">
    <source>
        <dbReference type="ARBA" id="ARBA00004123"/>
    </source>
</evidence>
<gene>
    <name evidence="10" type="ORF">L3Y34_010407</name>
</gene>
<feature type="DNA-binding region" description="Homeobox" evidence="6">
    <location>
        <begin position="472"/>
        <end position="531"/>
    </location>
</feature>
<dbReference type="SMART" id="SM00389">
    <property type="entry name" value="HOX"/>
    <property type="match status" value="1"/>
</dbReference>
<evidence type="ECO:0000256" key="5">
    <source>
        <dbReference type="ARBA" id="ARBA00023242"/>
    </source>
</evidence>
<dbReference type="Proteomes" id="UP000827892">
    <property type="component" value="Chromosome X"/>
</dbReference>
<feature type="domain" description="Homeobox" evidence="9">
    <location>
        <begin position="470"/>
        <end position="530"/>
    </location>
</feature>
<dbReference type="SUPFAM" id="SSF46689">
    <property type="entry name" value="Homeodomain-like"/>
    <property type="match status" value="1"/>
</dbReference>
<evidence type="ECO:0000256" key="7">
    <source>
        <dbReference type="RuleBase" id="RU000682"/>
    </source>
</evidence>
<evidence type="ECO:0000256" key="3">
    <source>
        <dbReference type="ARBA" id="ARBA00023125"/>
    </source>
</evidence>
<keyword evidence="5 6" id="KW-0539">Nucleus</keyword>
<dbReference type="EMBL" id="CP090896">
    <property type="protein sequence ID" value="ULT79804.1"/>
    <property type="molecule type" value="Genomic_DNA"/>
</dbReference>
<evidence type="ECO:0000256" key="4">
    <source>
        <dbReference type="ARBA" id="ARBA00023155"/>
    </source>
</evidence>
<evidence type="ECO:0000313" key="11">
    <source>
        <dbReference type="Proteomes" id="UP000827892"/>
    </source>
</evidence>
<feature type="region of interest" description="Disordered" evidence="8">
    <location>
        <begin position="435"/>
        <end position="455"/>
    </location>
</feature>
<dbReference type="Pfam" id="PF00046">
    <property type="entry name" value="Homeodomain"/>
    <property type="match status" value="1"/>
</dbReference>
<dbReference type="Gene3D" id="1.10.10.60">
    <property type="entry name" value="Homeodomain-like"/>
    <property type="match status" value="1"/>
</dbReference>
<sequence length="638" mass="71639">MVSNQIDLSAADVSQVLNFYQQEELERQAETANAFSVKFLGNRKIHMQLLAFIPNPIEQNRFADVMRVSGTAKMENGVLREFLSYDGTVTMKNTTGLVSNGMDEDLNSQGRASVEFLETVSRDKNTTIEHDQVLNAAVKPEDFENVLDEERPETITPNLGTVSHDKVTPLEDDQILNAPVEQEEYEHLMDEMERTEEANCAPFVSNLETFPQDEVTPVEEDQVSTAFVKPENCNYSLNEQERSETTSDSTISNLETCSYDKSESLEEDQVLNASVEPVKCEKSLDEEELAETNCDTHIPNLNSPQSLHLPPKFSNYPSPGFKSSNPPSEPSNEPLASESLKMKDVCGLLPEPTRSSSDAEDRLLTQPEDLHPQLTSQNREITLHPMSYMNFMNVVNQKNGQFNGLNLINLPQQLQSLLYSNNNVINNCSPIEKQNETSAPPAIEKPTHYSPPKSHPVALCPPKPIGPLSKKPRRQRTTFTSDQLDSFEILFAANPYPSFERKEYLAQKYSLAPERISIWFKNRRAKQKSINSQMGEGPQSSIVREIKLEIPDEEYVVKSTPHSSSGIVNQSAQHRLLTNPCNQTDAIKLGSFPYIGTPTPQISFFGNRLQMIKPHQSFGTPKPTGSILNPLNHSYYVK</sequence>
<comment type="subcellular location">
    <subcellularLocation>
        <location evidence="1 6 7">Nucleus</location>
    </subcellularLocation>
</comment>
<dbReference type="InterPro" id="IPR009057">
    <property type="entry name" value="Homeodomain-like_sf"/>
</dbReference>
<accession>A0AAE8ZP53</accession>
<dbReference type="GO" id="GO:0005634">
    <property type="term" value="C:nucleus"/>
    <property type="evidence" value="ECO:0007669"/>
    <property type="project" value="UniProtKB-SubCell"/>
</dbReference>
<dbReference type="InterPro" id="IPR001356">
    <property type="entry name" value="HD"/>
</dbReference>
<protein>
    <recommendedName>
        <fullName evidence="9">Homeobox domain-containing protein</fullName>
    </recommendedName>
</protein>
<evidence type="ECO:0000256" key="8">
    <source>
        <dbReference type="SAM" id="MobiDB-lite"/>
    </source>
</evidence>
<feature type="compositionally biased region" description="Polar residues" evidence="8">
    <location>
        <begin position="295"/>
        <end position="306"/>
    </location>
</feature>
<evidence type="ECO:0000313" key="10">
    <source>
        <dbReference type="EMBL" id="ULT79804.1"/>
    </source>
</evidence>
<dbReference type="PROSITE" id="PS50071">
    <property type="entry name" value="HOMEOBOX_2"/>
    <property type="match status" value="1"/>
</dbReference>
<name>A0AAE8ZP53_CAEBR</name>
<dbReference type="PANTHER" id="PTHR45793:SF5">
    <property type="entry name" value="HOMEOTIC PROTEIN OCELLILESS"/>
    <property type="match status" value="1"/>
</dbReference>
<evidence type="ECO:0000259" key="9">
    <source>
        <dbReference type="PROSITE" id="PS50071"/>
    </source>
</evidence>
<evidence type="ECO:0000256" key="6">
    <source>
        <dbReference type="PROSITE-ProRule" id="PRU00108"/>
    </source>
</evidence>
<keyword evidence="2" id="KW-0217">Developmental protein</keyword>